<feature type="region of interest" description="Disordered" evidence="3">
    <location>
        <begin position="1"/>
        <end position="38"/>
    </location>
</feature>
<evidence type="ECO:0000313" key="5">
    <source>
        <dbReference type="Proteomes" id="UP001159364"/>
    </source>
</evidence>
<name>A0AAV8SGW0_9ROSI</name>
<dbReference type="AlphaFoldDB" id="A0AAV8SGW0"/>
<dbReference type="GO" id="GO:0032875">
    <property type="term" value="P:regulation of DNA endoreduplication"/>
    <property type="evidence" value="ECO:0007669"/>
    <property type="project" value="InterPro"/>
</dbReference>
<protein>
    <submittedName>
        <fullName evidence="4">Uncharacterized protein</fullName>
    </submittedName>
</protein>
<dbReference type="Proteomes" id="UP001159364">
    <property type="component" value="Linkage Group LG11"/>
</dbReference>
<comment type="caution">
    <text evidence="4">The sequence shown here is derived from an EMBL/GenBank/DDBJ whole genome shotgun (WGS) entry which is preliminary data.</text>
</comment>
<dbReference type="EMBL" id="JAIWQS010000011">
    <property type="protein sequence ID" value="KAJ8751265.1"/>
    <property type="molecule type" value="Genomic_DNA"/>
</dbReference>
<evidence type="ECO:0000256" key="2">
    <source>
        <dbReference type="ARBA" id="ARBA00023306"/>
    </source>
</evidence>
<organism evidence="4 5">
    <name type="scientific">Erythroxylum novogranatense</name>
    <dbReference type="NCBI Taxonomy" id="1862640"/>
    <lineage>
        <taxon>Eukaryota</taxon>
        <taxon>Viridiplantae</taxon>
        <taxon>Streptophyta</taxon>
        <taxon>Embryophyta</taxon>
        <taxon>Tracheophyta</taxon>
        <taxon>Spermatophyta</taxon>
        <taxon>Magnoliopsida</taxon>
        <taxon>eudicotyledons</taxon>
        <taxon>Gunneridae</taxon>
        <taxon>Pentapetalae</taxon>
        <taxon>rosids</taxon>
        <taxon>fabids</taxon>
        <taxon>Malpighiales</taxon>
        <taxon>Erythroxylaceae</taxon>
        <taxon>Erythroxylum</taxon>
    </lineage>
</organism>
<dbReference type="PANTHER" id="PTHR33142">
    <property type="entry name" value="CYCLIN-DEPENDENT PROTEIN KINASE INHIBITOR SMR13"/>
    <property type="match status" value="1"/>
</dbReference>
<dbReference type="GO" id="GO:0004860">
    <property type="term" value="F:protein kinase inhibitor activity"/>
    <property type="evidence" value="ECO:0007669"/>
    <property type="project" value="UniProtKB-KW"/>
</dbReference>
<reference evidence="4 5" key="1">
    <citation type="submission" date="2021-09" db="EMBL/GenBank/DDBJ databases">
        <title>Genomic insights and catalytic innovation underlie evolution of tropane alkaloids biosynthesis.</title>
        <authorList>
            <person name="Wang Y.-J."/>
            <person name="Tian T."/>
            <person name="Huang J.-P."/>
            <person name="Huang S.-X."/>
        </authorList>
    </citation>
    <scope>NUCLEOTIDE SEQUENCE [LARGE SCALE GENOMIC DNA]</scope>
    <source>
        <strain evidence="4">KIB-2018</strain>
        <tissue evidence="4">Leaf</tissue>
    </source>
</reference>
<accession>A0AAV8SGW0</accession>
<keyword evidence="2" id="KW-0131">Cell cycle</keyword>
<evidence type="ECO:0000313" key="4">
    <source>
        <dbReference type="EMBL" id="KAJ8751265.1"/>
    </source>
</evidence>
<sequence length="131" mass="14390">MAPSSTSTRRKAKTKPKKPSTIRSKKQPLKPKNGAEPSIMEDLSSISSIVTSSSSCSKIDTLESEGANSIPTSACSTPKAQKFRIPEIATCPPAPKKQRFVSNRLRRRPIAFFAPPDLEAFFFFAFRDISV</sequence>
<evidence type="ECO:0000256" key="1">
    <source>
        <dbReference type="ARBA" id="ARBA00023013"/>
    </source>
</evidence>
<gene>
    <name evidence="4" type="ORF">K2173_016446</name>
</gene>
<dbReference type="InterPro" id="IPR040389">
    <property type="entry name" value="SMR"/>
</dbReference>
<evidence type="ECO:0000256" key="3">
    <source>
        <dbReference type="SAM" id="MobiDB-lite"/>
    </source>
</evidence>
<proteinExistence type="predicted"/>
<dbReference type="PANTHER" id="PTHR33142:SF8">
    <property type="entry name" value="CYCLIN-DEPENDENT PROTEIN KINASE INHIBITOR SMR9"/>
    <property type="match status" value="1"/>
</dbReference>
<feature type="compositionally biased region" description="Basic residues" evidence="3">
    <location>
        <begin position="8"/>
        <end position="29"/>
    </location>
</feature>
<keyword evidence="5" id="KW-1185">Reference proteome</keyword>
<keyword evidence="1" id="KW-0649">Protein kinase inhibitor</keyword>
<dbReference type="GO" id="GO:0005634">
    <property type="term" value="C:nucleus"/>
    <property type="evidence" value="ECO:0007669"/>
    <property type="project" value="TreeGrafter"/>
</dbReference>